<sequence length="118" mass="12991">MQQRILIPILDNEIAPRFDLATDVLIISLVWVDGKIVDREDKVVVLDHPSPEAVCRLVIVHTVNTVICGGIEGEYYDFLVWKGAEVIDDVVGSTADAMSVLLAGELESGMILQRGDSW</sequence>
<dbReference type="AlphaFoldDB" id="A0A6N6N449"/>
<dbReference type="SUPFAM" id="SSF53146">
    <property type="entry name" value="Nitrogenase accessory factor-like"/>
    <property type="match status" value="1"/>
</dbReference>
<dbReference type="Gene3D" id="3.30.420.130">
    <property type="entry name" value="Dinitrogenase iron-molybdenum cofactor biosynthesis domain"/>
    <property type="match status" value="1"/>
</dbReference>
<dbReference type="InterPro" id="IPR036105">
    <property type="entry name" value="DiNase_FeMo-co_biosyn_sf"/>
</dbReference>
<dbReference type="Proteomes" id="UP000438699">
    <property type="component" value="Unassembled WGS sequence"/>
</dbReference>
<proteinExistence type="predicted"/>
<gene>
    <name evidence="1" type="ORF">F8A88_00680</name>
</gene>
<comment type="caution">
    <text evidence="1">The sequence shown here is derived from an EMBL/GenBank/DDBJ whole genome shotgun (WGS) entry which is preliminary data.</text>
</comment>
<dbReference type="EMBL" id="WAIE01000001">
    <property type="protein sequence ID" value="KAB1442824.1"/>
    <property type="molecule type" value="Genomic_DNA"/>
</dbReference>
<reference evidence="1 2" key="1">
    <citation type="journal article" date="2017" name="Int. J. Syst. Evol. Microbiol.">
        <title>Desulfovibrio senegalensis sp. nov., a mesophilic sulfate reducer isolated from marine sediment.</title>
        <authorList>
            <person name="Thioye A."/>
            <person name="Gam Z.B.A."/>
            <person name="Mbengue M."/>
            <person name="Cayol J.L."/>
            <person name="Joseph-Bartoli M."/>
            <person name="Toure-Kane C."/>
            <person name="Labat M."/>
        </authorList>
    </citation>
    <scope>NUCLEOTIDE SEQUENCE [LARGE SCALE GENOMIC DNA]</scope>
    <source>
        <strain evidence="1 2">DSM 101509</strain>
    </source>
</reference>
<organism evidence="1 2">
    <name type="scientific">Pseudodesulfovibrio senegalensis</name>
    <dbReference type="NCBI Taxonomy" id="1721087"/>
    <lineage>
        <taxon>Bacteria</taxon>
        <taxon>Pseudomonadati</taxon>
        <taxon>Thermodesulfobacteriota</taxon>
        <taxon>Desulfovibrionia</taxon>
        <taxon>Desulfovibrionales</taxon>
        <taxon>Desulfovibrionaceae</taxon>
    </lineage>
</organism>
<keyword evidence="2" id="KW-1185">Reference proteome</keyword>
<accession>A0A6N6N449</accession>
<name>A0A6N6N449_9BACT</name>
<evidence type="ECO:0000313" key="1">
    <source>
        <dbReference type="EMBL" id="KAB1442824.1"/>
    </source>
</evidence>
<protein>
    <submittedName>
        <fullName evidence="1">Dinitrogenase iron-molybdenum cofactor biosynthesis protein</fullName>
    </submittedName>
</protein>
<dbReference type="OrthoDB" id="5457537at2"/>
<evidence type="ECO:0000313" key="2">
    <source>
        <dbReference type="Proteomes" id="UP000438699"/>
    </source>
</evidence>
<dbReference type="RefSeq" id="WP_151149014.1">
    <property type="nucleotide sequence ID" value="NZ_WAIE01000001.1"/>
</dbReference>